<evidence type="ECO:0000313" key="9">
    <source>
        <dbReference type="Proteomes" id="UP000694251"/>
    </source>
</evidence>
<dbReference type="Pfam" id="PF07727">
    <property type="entry name" value="RVT_2"/>
    <property type="match status" value="1"/>
</dbReference>
<name>A0A8T2DF42_ARASU</name>
<keyword evidence="9" id="KW-1185">Reference proteome</keyword>
<dbReference type="Pfam" id="PF25597">
    <property type="entry name" value="SH3_retrovirus"/>
    <property type="match status" value="1"/>
</dbReference>
<evidence type="ECO:0000259" key="7">
    <source>
        <dbReference type="PROSITE" id="PS50994"/>
    </source>
</evidence>
<feature type="region of interest" description="Disordered" evidence="5">
    <location>
        <begin position="481"/>
        <end position="506"/>
    </location>
</feature>
<dbReference type="EMBL" id="JAEFBJ010000005">
    <property type="protein sequence ID" value="KAG7610715.1"/>
    <property type="molecule type" value="Genomic_DNA"/>
</dbReference>
<sequence>MEEFERMKMKDTEKIDDFAGRLSEVSTKSASLGTNIEMPKLVKKFLNSLPRKKYIHIIAALEQVLDVNTLGFEDIVGRLKNANRGRGGRSYGRGRGRGRNGGYRDRSKVICYRCDKLGHYALDCPDRLLKLQETQESENGDTQQADALMMHELVYINEKNVQPKALEENSDFKDMWYLDNGASNHMTGNLEYFSKIDKTVTGKVRFGDDSRIDIKGKGSIPFVSKNEDSKLLEDVYYIPDLRSNIISLGQATEAGCDVRMRKGYLTLFDREGELLIWANRARNRLYKVTLEVKQNKCLQLSMSSDSMNWHDRMGHIGFDNMKTVINKELVIRIPKLIVEKQTCTSCLLGKQVRQSFPQSTSYRASNPLELVHGDLCGPITPPTTANKRYIFFLIDDFSRYMWTFLLKEKSEAFDKFKIFKSGSKAYRLLDPTKRKIVVSRDVVFDEDKSWKWDKTEHESDNDPRMFSVSFGVFGNKGIRDESVDQEAEKDEEDKNDHEDIQEDSALDGNVIVPIQEEIPMLRRSERQTRPPTYLKDYVLLSELEGERLRLAIDEEPWDFSEAMELKEWREACREEISSIEKNRTWNLVNRPPQAKAIGLKWVFKLKRNSDGTINKYKARLVAKGYVQKHGVDYDEVFALVAPKKKDRIYGAGSLQLEASSAHIGPSVPREDPGELSQKLAAAEALIANQAEKISCFHVYFDYLAEKDPYFAAIFRAGSSRTEPLGSNQPPEMPNATRTTAAGIAPPVAVEAETVRAEEAVETEANNIGSSPSLAF</sequence>
<dbReference type="InterPro" id="IPR057670">
    <property type="entry name" value="SH3_retrovirus"/>
</dbReference>
<dbReference type="AlphaFoldDB" id="A0A8T2DF42"/>
<keyword evidence="4" id="KW-0863">Zinc-finger</keyword>
<dbReference type="GO" id="GO:0003676">
    <property type="term" value="F:nucleic acid binding"/>
    <property type="evidence" value="ECO:0007669"/>
    <property type="project" value="InterPro"/>
</dbReference>
<dbReference type="InterPro" id="IPR001878">
    <property type="entry name" value="Znf_CCHC"/>
</dbReference>
<dbReference type="InterPro" id="IPR039537">
    <property type="entry name" value="Retrotran_Ty1/copia-like"/>
</dbReference>
<proteinExistence type="predicted"/>
<evidence type="ECO:0000256" key="2">
    <source>
        <dbReference type="ARBA" id="ARBA00022723"/>
    </source>
</evidence>
<dbReference type="InterPro" id="IPR001584">
    <property type="entry name" value="Integrase_cat-core"/>
</dbReference>
<feature type="region of interest" description="Disordered" evidence="5">
    <location>
        <begin position="83"/>
        <end position="102"/>
    </location>
</feature>
<dbReference type="Pfam" id="PF22936">
    <property type="entry name" value="Pol_BBD"/>
    <property type="match status" value="1"/>
</dbReference>
<evidence type="ECO:0000256" key="3">
    <source>
        <dbReference type="ARBA" id="ARBA00022801"/>
    </source>
</evidence>
<dbReference type="Pfam" id="PF13976">
    <property type="entry name" value="gag_pre-integrs"/>
    <property type="match status" value="1"/>
</dbReference>
<dbReference type="GO" id="GO:0008233">
    <property type="term" value="F:peptidase activity"/>
    <property type="evidence" value="ECO:0007669"/>
    <property type="project" value="UniProtKB-KW"/>
</dbReference>
<reference evidence="8 9" key="1">
    <citation type="submission" date="2020-12" db="EMBL/GenBank/DDBJ databases">
        <title>Concerted genomic and epigenomic changes stabilize Arabidopsis allopolyploids.</title>
        <authorList>
            <person name="Chen Z."/>
        </authorList>
    </citation>
    <scope>NUCLEOTIDE SEQUENCE [LARGE SCALE GENOMIC DNA]</scope>
    <source>
        <strain evidence="8">As9502</strain>
        <tissue evidence="8">Leaf</tissue>
    </source>
</reference>
<dbReference type="PANTHER" id="PTHR42648">
    <property type="entry name" value="TRANSPOSASE, PUTATIVE-RELATED"/>
    <property type="match status" value="1"/>
</dbReference>
<dbReference type="InterPro" id="IPR054722">
    <property type="entry name" value="PolX-like_BBD"/>
</dbReference>
<dbReference type="GO" id="GO:0015074">
    <property type="term" value="P:DNA integration"/>
    <property type="evidence" value="ECO:0007669"/>
    <property type="project" value="InterPro"/>
</dbReference>
<dbReference type="OrthoDB" id="778489at2759"/>
<dbReference type="InterPro" id="IPR013103">
    <property type="entry name" value="RVT_2"/>
</dbReference>
<evidence type="ECO:0000259" key="6">
    <source>
        <dbReference type="PROSITE" id="PS50158"/>
    </source>
</evidence>
<accession>A0A8T2DF42</accession>
<dbReference type="GO" id="GO:0006508">
    <property type="term" value="P:proteolysis"/>
    <property type="evidence" value="ECO:0007669"/>
    <property type="project" value="UniProtKB-KW"/>
</dbReference>
<dbReference type="PROSITE" id="PS50994">
    <property type="entry name" value="INTEGRASE"/>
    <property type="match status" value="1"/>
</dbReference>
<keyword evidence="2" id="KW-0479">Metal-binding</keyword>
<evidence type="ECO:0000256" key="4">
    <source>
        <dbReference type="PROSITE-ProRule" id="PRU00047"/>
    </source>
</evidence>
<dbReference type="PROSITE" id="PS50158">
    <property type="entry name" value="ZF_CCHC"/>
    <property type="match status" value="1"/>
</dbReference>
<keyword evidence="4" id="KW-0862">Zinc</keyword>
<feature type="compositionally biased region" description="Basic residues" evidence="5">
    <location>
        <begin position="83"/>
        <end position="98"/>
    </location>
</feature>
<protein>
    <submittedName>
        <fullName evidence="8">Ribonuclease H-like superfamily</fullName>
    </submittedName>
</protein>
<feature type="domain" description="CCHC-type" evidence="6">
    <location>
        <begin position="111"/>
        <end position="126"/>
    </location>
</feature>
<dbReference type="PANTHER" id="PTHR42648:SF25">
    <property type="entry name" value="RNA-DIRECTED DNA POLYMERASE"/>
    <property type="match status" value="1"/>
</dbReference>
<evidence type="ECO:0000256" key="1">
    <source>
        <dbReference type="ARBA" id="ARBA00022670"/>
    </source>
</evidence>
<keyword evidence="1" id="KW-0645">Protease</keyword>
<keyword evidence="3" id="KW-0378">Hydrolase</keyword>
<evidence type="ECO:0000256" key="5">
    <source>
        <dbReference type="SAM" id="MobiDB-lite"/>
    </source>
</evidence>
<dbReference type="Proteomes" id="UP000694251">
    <property type="component" value="Chromosome 5"/>
</dbReference>
<feature type="domain" description="Integrase catalytic" evidence="7">
    <location>
        <begin position="363"/>
        <end position="472"/>
    </location>
</feature>
<dbReference type="InterPro" id="IPR025724">
    <property type="entry name" value="GAG-pre-integrase_dom"/>
</dbReference>
<comment type="caution">
    <text evidence="8">The sequence shown here is derived from an EMBL/GenBank/DDBJ whole genome shotgun (WGS) entry which is preliminary data.</text>
</comment>
<dbReference type="GO" id="GO:0008270">
    <property type="term" value="F:zinc ion binding"/>
    <property type="evidence" value="ECO:0007669"/>
    <property type="project" value="UniProtKB-KW"/>
</dbReference>
<gene>
    <name evidence="8" type="ORF">ISN44_As05g027200</name>
</gene>
<evidence type="ECO:0000313" key="8">
    <source>
        <dbReference type="EMBL" id="KAG7610715.1"/>
    </source>
</evidence>
<organism evidence="8 9">
    <name type="scientific">Arabidopsis suecica</name>
    <name type="common">Swedish thale-cress</name>
    <name type="synonym">Cardaminopsis suecica</name>
    <dbReference type="NCBI Taxonomy" id="45249"/>
    <lineage>
        <taxon>Eukaryota</taxon>
        <taxon>Viridiplantae</taxon>
        <taxon>Streptophyta</taxon>
        <taxon>Embryophyta</taxon>
        <taxon>Tracheophyta</taxon>
        <taxon>Spermatophyta</taxon>
        <taxon>Magnoliopsida</taxon>
        <taxon>eudicotyledons</taxon>
        <taxon>Gunneridae</taxon>
        <taxon>Pentapetalae</taxon>
        <taxon>rosids</taxon>
        <taxon>malvids</taxon>
        <taxon>Brassicales</taxon>
        <taxon>Brassicaceae</taxon>
        <taxon>Camelineae</taxon>
        <taxon>Arabidopsis</taxon>
    </lineage>
</organism>